<proteinExistence type="predicted"/>
<feature type="compositionally biased region" description="Polar residues" evidence="1">
    <location>
        <begin position="51"/>
        <end position="70"/>
    </location>
</feature>
<feature type="compositionally biased region" description="Basic and acidic residues" evidence="1">
    <location>
        <begin position="281"/>
        <end position="291"/>
    </location>
</feature>
<feature type="compositionally biased region" description="Low complexity" evidence="1">
    <location>
        <begin position="125"/>
        <end position="157"/>
    </location>
</feature>
<feature type="compositionally biased region" description="Polar residues" evidence="1">
    <location>
        <begin position="158"/>
        <end position="172"/>
    </location>
</feature>
<gene>
    <name evidence="2" type="ORF">EC957_005723</name>
</gene>
<dbReference type="Proteomes" id="UP000723463">
    <property type="component" value="Unassembled WGS sequence"/>
</dbReference>
<feature type="region of interest" description="Disordered" evidence="1">
    <location>
        <begin position="280"/>
        <end position="337"/>
    </location>
</feature>
<accession>A0A9P6FDG9</accession>
<evidence type="ECO:0000313" key="2">
    <source>
        <dbReference type="EMBL" id="KAF9548789.1"/>
    </source>
</evidence>
<dbReference type="EMBL" id="JAAAXW010000026">
    <property type="protein sequence ID" value="KAF9548789.1"/>
    <property type="molecule type" value="Genomic_DNA"/>
</dbReference>
<feature type="region of interest" description="Disordered" evidence="1">
    <location>
        <begin position="1"/>
        <end position="240"/>
    </location>
</feature>
<organism evidence="2 3">
    <name type="scientific">Mortierella hygrophila</name>
    <dbReference type="NCBI Taxonomy" id="979708"/>
    <lineage>
        <taxon>Eukaryota</taxon>
        <taxon>Fungi</taxon>
        <taxon>Fungi incertae sedis</taxon>
        <taxon>Mucoromycota</taxon>
        <taxon>Mortierellomycotina</taxon>
        <taxon>Mortierellomycetes</taxon>
        <taxon>Mortierellales</taxon>
        <taxon>Mortierellaceae</taxon>
        <taxon>Mortierella</taxon>
    </lineage>
</organism>
<feature type="compositionally biased region" description="Polar residues" evidence="1">
    <location>
        <begin position="227"/>
        <end position="240"/>
    </location>
</feature>
<sequence length="454" mass="50668">MNPKPRLPLKDITNNPSIHSNNHIIQGESTTISIRRRPTRNENEPPRNFSAPINTPTPQTLSRNSPVSRQSSGSATASYTSAPTPQALPRNRSTSRQSSSSATSSYTSTSTHQALPRNSPASRQTSGSATSSYTSTSTHQALTRNRSTSRQSSSSATPNHTSTPTPQTLSRNSSASHQSSGSATSSYTSTSTHQALTRNSPASRQSSSSATSSYTSTSTHQALPRNSPASHQLSSSATPNYTPAPSLELLDAEEWWKLHHLDNEMNRIDQFIPPVEIQVRSGEKRQREHEQQQPQKRPRHQEEQREKERQEHNRLPLYGRSSSEYESPSASSERRFSNLPSNIPSLFQCSYPPLDLRYQGAPPTTTLYCAGDEIWSEPTPIQYHQQWHEVSDYLHQQDHQLQREQQQEPAYPLNLLVVAMEIREYQNSQKNKSGQGTDALFRDGVEGFAMFAFQ</sequence>
<name>A0A9P6FDG9_9FUNG</name>
<feature type="compositionally biased region" description="Low complexity" evidence="1">
    <location>
        <begin position="71"/>
        <end position="84"/>
    </location>
</feature>
<feature type="compositionally biased region" description="Low complexity" evidence="1">
    <location>
        <begin position="94"/>
        <end position="111"/>
    </location>
</feature>
<feature type="compositionally biased region" description="Low complexity" evidence="1">
    <location>
        <begin position="12"/>
        <end position="33"/>
    </location>
</feature>
<evidence type="ECO:0000256" key="1">
    <source>
        <dbReference type="SAM" id="MobiDB-lite"/>
    </source>
</evidence>
<feature type="compositionally biased region" description="Basic and acidic residues" evidence="1">
    <location>
        <begin position="300"/>
        <end position="314"/>
    </location>
</feature>
<dbReference type="AlphaFoldDB" id="A0A9P6FDG9"/>
<feature type="compositionally biased region" description="Low complexity" evidence="1">
    <location>
        <begin position="173"/>
        <end position="219"/>
    </location>
</feature>
<feature type="compositionally biased region" description="Low complexity" evidence="1">
    <location>
        <begin position="320"/>
        <end position="331"/>
    </location>
</feature>
<comment type="caution">
    <text evidence="2">The sequence shown here is derived from an EMBL/GenBank/DDBJ whole genome shotgun (WGS) entry which is preliminary data.</text>
</comment>
<protein>
    <submittedName>
        <fullName evidence="2">Uncharacterized protein</fullName>
    </submittedName>
</protein>
<keyword evidence="3" id="KW-1185">Reference proteome</keyword>
<evidence type="ECO:0000313" key="3">
    <source>
        <dbReference type="Proteomes" id="UP000723463"/>
    </source>
</evidence>
<reference evidence="2" key="1">
    <citation type="journal article" date="2020" name="Fungal Divers.">
        <title>Resolving the Mortierellaceae phylogeny through synthesis of multi-gene phylogenetics and phylogenomics.</title>
        <authorList>
            <person name="Vandepol N."/>
            <person name="Liber J."/>
            <person name="Desiro A."/>
            <person name="Na H."/>
            <person name="Kennedy M."/>
            <person name="Barry K."/>
            <person name="Grigoriev I.V."/>
            <person name="Miller A.N."/>
            <person name="O'Donnell K."/>
            <person name="Stajich J.E."/>
            <person name="Bonito G."/>
        </authorList>
    </citation>
    <scope>NUCLEOTIDE SEQUENCE</scope>
    <source>
        <strain evidence="2">NRRL 2591</strain>
    </source>
</reference>